<accession>A0ABS4WIG2</accession>
<feature type="region of interest" description="Disordered" evidence="1">
    <location>
        <begin position="272"/>
        <end position="291"/>
    </location>
</feature>
<keyword evidence="3" id="KW-1185">Reference proteome</keyword>
<reference evidence="2 3" key="1">
    <citation type="submission" date="2021-03" db="EMBL/GenBank/DDBJ databases">
        <title>Sequencing the genomes of 1000 actinobacteria strains.</title>
        <authorList>
            <person name="Klenk H.-P."/>
        </authorList>
    </citation>
    <scope>NUCLEOTIDE SEQUENCE [LARGE SCALE GENOMIC DNA]</scope>
    <source>
        <strain evidence="2 3">DSM 15454</strain>
    </source>
</reference>
<evidence type="ECO:0000313" key="3">
    <source>
        <dbReference type="Proteomes" id="UP000766570"/>
    </source>
</evidence>
<dbReference type="RefSeq" id="WP_209910327.1">
    <property type="nucleotide sequence ID" value="NZ_BAAAMI010000023.1"/>
</dbReference>
<dbReference type="Proteomes" id="UP000766570">
    <property type="component" value="Unassembled WGS sequence"/>
</dbReference>
<evidence type="ECO:0000256" key="1">
    <source>
        <dbReference type="SAM" id="MobiDB-lite"/>
    </source>
</evidence>
<sequence>MEQLNGAAVFPDPDRAPSKELMGHFRRLARSSPWLWNTVQITIGVTDAEQHAIAFAAPDLPTHLTVLIRRPDAIRVEDSSGAVLFRTEHINDSRDASFVAATRKSWLLPPQLLAPVYGDDGLVSRRPEADYVNELMPVGLWSAFLDPVEVSGFAPGPADMAFPHPSTIHSLRSIGDDSGRECLEAVLSRGHSYAPLMPEAPLLGEGLTRIRLDRATGICVLRQVLDGPDAGVEHRIAITAVDEYMIDGLFTQPLSSLSDVRRAPLWPIPGLADYPGPEAPEHARHRGGPAA</sequence>
<comment type="caution">
    <text evidence="2">The sequence shown here is derived from an EMBL/GenBank/DDBJ whole genome shotgun (WGS) entry which is preliminary data.</text>
</comment>
<organism evidence="2 3">
    <name type="scientific">Paeniglutamicibacter psychrophenolicus</name>
    <dbReference type="NCBI Taxonomy" id="257454"/>
    <lineage>
        <taxon>Bacteria</taxon>
        <taxon>Bacillati</taxon>
        <taxon>Actinomycetota</taxon>
        <taxon>Actinomycetes</taxon>
        <taxon>Micrococcales</taxon>
        <taxon>Micrococcaceae</taxon>
        <taxon>Paeniglutamicibacter</taxon>
    </lineage>
</organism>
<gene>
    <name evidence="2" type="ORF">JOF46_003885</name>
</gene>
<protein>
    <submittedName>
        <fullName evidence="2">Uncharacterized protein</fullName>
    </submittedName>
</protein>
<dbReference type="EMBL" id="JAGIOE010000001">
    <property type="protein sequence ID" value="MBP2375973.1"/>
    <property type="molecule type" value="Genomic_DNA"/>
</dbReference>
<name>A0ABS4WIG2_9MICC</name>
<evidence type="ECO:0000313" key="2">
    <source>
        <dbReference type="EMBL" id="MBP2375973.1"/>
    </source>
</evidence>
<proteinExistence type="predicted"/>